<reference evidence="3" key="3">
    <citation type="submission" date="2025-08" db="UniProtKB">
        <authorList>
            <consortium name="RefSeq"/>
        </authorList>
    </citation>
    <scope>IDENTIFICATION</scope>
    <source>
        <strain evidence="3">CBS 342.82</strain>
    </source>
</reference>
<dbReference type="Proteomes" id="UP000504637">
    <property type="component" value="Unplaced"/>
</dbReference>
<evidence type="ECO:0000313" key="3">
    <source>
        <dbReference type="RefSeq" id="XP_033456985.1"/>
    </source>
</evidence>
<dbReference type="RefSeq" id="XP_033456985.1">
    <property type="nucleotide sequence ID" value="XM_033608771.1"/>
</dbReference>
<dbReference type="GeneID" id="54366571"/>
<feature type="compositionally biased region" description="Basic and acidic residues" evidence="1">
    <location>
        <begin position="701"/>
        <end position="719"/>
    </location>
</feature>
<gene>
    <name evidence="3" type="ORF">K489DRAFT_62318</name>
</gene>
<evidence type="ECO:0000313" key="2">
    <source>
        <dbReference type="Proteomes" id="UP000504637"/>
    </source>
</evidence>
<dbReference type="AlphaFoldDB" id="A0A6J3LXC2"/>
<dbReference type="OrthoDB" id="2922289at2759"/>
<keyword evidence="2" id="KW-1185">Reference proteome</keyword>
<evidence type="ECO:0000256" key="1">
    <source>
        <dbReference type="SAM" id="MobiDB-lite"/>
    </source>
</evidence>
<reference evidence="3" key="1">
    <citation type="submission" date="2020-01" db="EMBL/GenBank/DDBJ databases">
        <authorList>
            <consortium name="DOE Joint Genome Institute"/>
            <person name="Haridas S."/>
            <person name="Albert R."/>
            <person name="Binder M."/>
            <person name="Bloem J."/>
            <person name="Labutti K."/>
            <person name="Salamov A."/>
            <person name="Andreopoulos B."/>
            <person name="Baker S.E."/>
            <person name="Barry K."/>
            <person name="Bills G."/>
            <person name="Bluhm B.H."/>
            <person name="Cannon C."/>
            <person name="Castanera R."/>
            <person name="Culley D.E."/>
            <person name="Daum C."/>
            <person name="Ezra D."/>
            <person name="Gonzalez J.B."/>
            <person name="Henrissat B."/>
            <person name="Kuo A."/>
            <person name="Liang C."/>
            <person name="Lipzen A."/>
            <person name="Lutzoni F."/>
            <person name="Magnuson J."/>
            <person name="Mondo S."/>
            <person name="Nolan M."/>
            <person name="Ohm R."/>
            <person name="Pangilinan J."/>
            <person name="Park H.-J."/>
            <person name="Ramirez L."/>
            <person name="Alfaro M."/>
            <person name="Sun H."/>
            <person name="Tritt A."/>
            <person name="Yoshinaga Y."/>
            <person name="Zwiers L.-H."/>
            <person name="Turgeon B.G."/>
            <person name="Goodwin S.B."/>
            <person name="Spatafora J.W."/>
            <person name="Crous P.W."/>
            <person name="Grigoriev I.V."/>
        </authorList>
    </citation>
    <scope>NUCLEOTIDE SEQUENCE</scope>
    <source>
        <strain evidence="3">CBS 342.82</strain>
    </source>
</reference>
<proteinExistence type="predicted"/>
<dbReference type="PANTHER" id="PTHR40788">
    <property type="entry name" value="CLR5 DOMAIN-CONTAINING PROTEIN-RELATED"/>
    <property type="match status" value="1"/>
</dbReference>
<feature type="region of interest" description="Disordered" evidence="1">
    <location>
        <begin position="698"/>
        <end position="719"/>
    </location>
</feature>
<reference evidence="3" key="2">
    <citation type="submission" date="2020-04" db="EMBL/GenBank/DDBJ databases">
        <authorList>
            <consortium name="NCBI Genome Project"/>
        </authorList>
    </citation>
    <scope>NUCLEOTIDE SEQUENCE</scope>
    <source>
        <strain evidence="3">CBS 342.82</strain>
    </source>
</reference>
<protein>
    <submittedName>
        <fullName evidence="3">Uncharacterized protein</fullName>
    </submittedName>
</protein>
<organism evidence="3">
    <name type="scientific">Dissoconium aciculare CBS 342.82</name>
    <dbReference type="NCBI Taxonomy" id="1314786"/>
    <lineage>
        <taxon>Eukaryota</taxon>
        <taxon>Fungi</taxon>
        <taxon>Dikarya</taxon>
        <taxon>Ascomycota</taxon>
        <taxon>Pezizomycotina</taxon>
        <taxon>Dothideomycetes</taxon>
        <taxon>Dothideomycetidae</taxon>
        <taxon>Mycosphaerellales</taxon>
        <taxon>Dissoconiaceae</taxon>
        <taxon>Dissoconium</taxon>
    </lineage>
</organism>
<dbReference type="PROSITE" id="PS50096">
    <property type="entry name" value="IQ"/>
    <property type="match status" value="1"/>
</dbReference>
<dbReference type="PANTHER" id="PTHR40788:SF2">
    <property type="entry name" value="CLR5 DOMAIN-CONTAINING PROTEIN"/>
    <property type="match status" value="1"/>
</dbReference>
<accession>A0A6J3LXC2</accession>
<name>A0A6J3LXC2_9PEZI</name>
<sequence>MVQQTNSADAIKMACHLASPLAKTSIQAAIRGEVSRDDVPDTRTRYQLSIYRGRVAPLNIKPVASIVEVINRRRTNVFENYNALREIWHRHGWTICKRWEKKSIKQRQNVLKQAQAGSIGSKHRPDLTIFCMLATRGIWQDHRDQRDVVLLPFINIEDLQNPRNLMVFMHARATNEPIAFAHMEEFLSLCDSRLTLEITDLARPCYPMLFKKAGSDQEYGRLIDMRDFADMTPGWLKSNEVHPVGVGLEILERQDKIWTFLTACAQGIMHDLPGVRILEAPQCSPIPSPPVDFRFASWSDAAELLPYSAPVSINLERMTRLLYAKCNIEIEHYWSLREDPSYFVETALWHSETPLDKKSWPLYVSNAMWAAFHDHRVWICLFSISRDLLADYGSEPTVYDFQDRDSCRPLMAIFVLLQGHLKSRIQNLWLSFSSSPRAMEFLSKDINNFHAVRYNSYDAELKIMTLLCAINGALSVSLSSDKSVIRLTMIIAEAQRLQETDHRASSAISSAMAADLAELATIAGPLRQIILFLSNYATTTNDDVPAIVDLDMHLFYQIRHGLVLEGTIRGPNIKSVKYTKNCGQDPSWFACPRDKPRTRETVERMRQAESRLDVLWSHFDTWTEREGLVSFVDRLIGLPPRVLHRTAPWNESEIMELVPKKASPQTVQDLADLYRDLEVNTERTVNTPMPTQAKIKLKTRGAGDRSSENECIGDRSSGETKSCKAVSADLASSPVLKVNSRALEAFKILFFTPSPNAIPGELSWNDFMYAMVSASFSAEKLYGSAWKFDSVVIGDAANMADDKFSNRSIIFHEPHPSNKIPYWIARRHGRRLTRAYGWTAETFVLAEKTVPANESV</sequence>